<organism evidence="1">
    <name type="scientific">Hydra vulgaris</name>
    <name type="common">Hydra</name>
    <name type="synonym">Hydra attenuata</name>
    <dbReference type="NCBI Taxonomy" id="6087"/>
    <lineage>
        <taxon>Eukaryota</taxon>
        <taxon>Metazoa</taxon>
        <taxon>Cnidaria</taxon>
        <taxon>Hydrozoa</taxon>
        <taxon>Hydroidolina</taxon>
        <taxon>Anthoathecata</taxon>
        <taxon>Aplanulata</taxon>
        <taxon>Hydridae</taxon>
        <taxon>Hydra</taxon>
    </lineage>
</organism>
<sequence>ERMLLGPVTVVLSLYSSSCHKDFVTSTVNRVMSATSFEKDIACLDERIKKLHCLVFSNRSTPSCKIFEVVEQAKCTLKEVETRHLVVTLLWKKLPQLQDFLDTEFIQKIKLTDEVKTSLILANEENIRNLSKNLEELKKLQNVVNHPSLKDIPIYSEKLLPLMQIQVDQEADLKDFCARLEQLLVSYNTIINTLSKQFILWNNMVTQCEYAVDSNRVAIE</sequence>
<dbReference type="Pfam" id="PF07426">
    <property type="entry name" value="Dynactin_p22"/>
    <property type="match status" value="1"/>
</dbReference>
<gene>
    <name evidence="1" type="primary">DCTN3</name>
</gene>
<dbReference type="PANTHER" id="PTHR28360">
    <property type="entry name" value="DYNACTIN SUBUNIT 3"/>
    <property type="match status" value="1"/>
</dbReference>
<protein>
    <submittedName>
        <fullName evidence="1">Dynactin subunit 3</fullName>
    </submittedName>
</protein>
<name>T2MI03_HYDVU</name>
<dbReference type="PANTHER" id="PTHR28360:SF1">
    <property type="entry name" value="DYNACTIN SUBUNIT 3"/>
    <property type="match status" value="1"/>
</dbReference>
<dbReference type="AlphaFoldDB" id="T2MI03"/>
<dbReference type="GO" id="GO:0061640">
    <property type="term" value="P:cytoskeleton-dependent cytokinesis"/>
    <property type="evidence" value="ECO:0007669"/>
    <property type="project" value="InterPro"/>
</dbReference>
<dbReference type="GO" id="GO:0005869">
    <property type="term" value="C:dynactin complex"/>
    <property type="evidence" value="ECO:0007669"/>
    <property type="project" value="InterPro"/>
</dbReference>
<feature type="non-terminal residue" evidence="1">
    <location>
        <position position="1"/>
    </location>
</feature>
<dbReference type="EMBL" id="HAAD01005502">
    <property type="protein sequence ID" value="CDG71734.1"/>
    <property type="molecule type" value="mRNA"/>
</dbReference>
<dbReference type="OrthoDB" id="16729at2759"/>
<reference evidence="1" key="1">
    <citation type="journal article" date="2013" name="Genome Biol. Evol.">
        <title>Punctuated emergences of genetic and phenotypic innovations in eumetazoan, bilaterian, euteleostome, and hominidae ancestors.</title>
        <authorList>
            <person name="Wenger Y."/>
            <person name="Galliot B."/>
        </authorList>
    </citation>
    <scope>NUCLEOTIDE SEQUENCE</scope>
    <source>
        <tissue evidence="1">Whole animals</tissue>
    </source>
</reference>
<proteinExistence type="evidence at transcript level"/>
<evidence type="ECO:0000313" key="1">
    <source>
        <dbReference type="EMBL" id="CDG71734.1"/>
    </source>
</evidence>
<dbReference type="InterPro" id="IPR009991">
    <property type="entry name" value="DCTN3"/>
</dbReference>
<accession>T2MI03</accession>